<name>A0A382ETB2_9ZZZZ</name>
<reference evidence="1" key="1">
    <citation type="submission" date="2018-05" db="EMBL/GenBank/DDBJ databases">
        <authorList>
            <person name="Lanie J.A."/>
            <person name="Ng W.-L."/>
            <person name="Kazmierczak K.M."/>
            <person name="Andrzejewski T.M."/>
            <person name="Davidsen T.M."/>
            <person name="Wayne K.J."/>
            <person name="Tettelin H."/>
            <person name="Glass J.I."/>
            <person name="Rusch D."/>
            <person name="Podicherti R."/>
            <person name="Tsui H.-C.T."/>
            <person name="Winkler M.E."/>
        </authorList>
    </citation>
    <scope>NUCLEOTIDE SEQUENCE</scope>
</reference>
<proteinExistence type="predicted"/>
<dbReference type="AlphaFoldDB" id="A0A382ETB2"/>
<accession>A0A382ETB2</accession>
<protein>
    <submittedName>
        <fullName evidence="1">Uncharacterized protein</fullName>
    </submittedName>
</protein>
<organism evidence="1">
    <name type="scientific">marine metagenome</name>
    <dbReference type="NCBI Taxonomy" id="408172"/>
    <lineage>
        <taxon>unclassified sequences</taxon>
        <taxon>metagenomes</taxon>
        <taxon>ecological metagenomes</taxon>
    </lineage>
</organism>
<sequence>FASELLPEVYNDYLIKEDKTGIFEPIRLPSSEDQMMIRIKEVKERELLLLDTLNEYYAQLYQELSVPYGEWRRANRQNAITYEDLKRSAKKRQILGAVALIGGLMVESDSNTGRYASRSLMMGGVQAVQTSFAKAAEAKIYRNTMEEGASVLNATAEGLVIEVEGQTLRLSGNAQEMFSGWKQLLAQIYSEETGLDIPKASSE</sequence>
<feature type="non-terminal residue" evidence="1">
    <location>
        <position position="1"/>
    </location>
</feature>
<gene>
    <name evidence="1" type="ORF">METZ01_LOCUS205921</name>
</gene>
<dbReference type="EMBL" id="UINC01045830">
    <property type="protein sequence ID" value="SVB53067.1"/>
    <property type="molecule type" value="Genomic_DNA"/>
</dbReference>
<evidence type="ECO:0000313" key="1">
    <source>
        <dbReference type="EMBL" id="SVB53067.1"/>
    </source>
</evidence>